<evidence type="ECO:0000313" key="18">
    <source>
        <dbReference type="Proteomes" id="UP000663834"/>
    </source>
</evidence>
<dbReference type="GO" id="GO:0034220">
    <property type="term" value="P:monoatomic ion transmembrane transport"/>
    <property type="evidence" value="ECO:0007669"/>
    <property type="project" value="UniProtKB-KW"/>
</dbReference>
<reference evidence="11" key="1">
    <citation type="submission" date="2021-02" db="EMBL/GenBank/DDBJ databases">
        <authorList>
            <person name="Nowell W R."/>
        </authorList>
    </citation>
    <scope>NUCLEOTIDE SEQUENCE</scope>
</reference>
<comment type="caution">
    <text evidence="11">The sequence shown here is derived from an EMBL/GenBank/DDBJ whole genome shotgun (WGS) entry which is preliminary data.</text>
</comment>
<dbReference type="EMBL" id="CAJNRG010017940">
    <property type="protein sequence ID" value="CAF2243134.1"/>
    <property type="molecule type" value="Genomic_DNA"/>
</dbReference>
<dbReference type="InterPro" id="IPR000990">
    <property type="entry name" value="Innexin"/>
</dbReference>
<accession>A0A816EQR2</accession>
<keyword evidence="8 10" id="KW-0407">Ion channel</keyword>
<dbReference type="EMBL" id="CAJOBI010174472">
    <property type="protein sequence ID" value="CAF4902080.1"/>
    <property type="molecule type" value="Genomic_DNA"/>
</dbReference>
<dbReference type="Proteomes" id="UP000663834">
    <property type="component" value="Unassembled WGS sequence"/>
</dbReference>
<dbReference type="EMBL" id="CAJOBG010000396">
    <property type="protein sequence ID" value="CAF3808707.1"/>
    <property type="molecule type" value="Genomic_DNA"/>
</dbReference>
<feature type="transmembrane region" description="Helical" evidence="10">
    <location>
        <begin position="100"/>
        <end position="121"/>
    </location>
</feature>
<evidence type="ECO:0000256" key="6">
    <source>
        <dbReference type="ARBA" id="ARBA00023065"/>
    </source>
</evidence>
<evidence type="ECO:0000256" key="7">
    <source>
        <dbReference type="ARBA" id="ARBA00023136"/>
    </source>
</evidence>
<keyword evidence="6 10" id="KW-0406">Ion transport</keyword>
<evidence type="ECO:0000256" key="3">
    <source>
        <dbReference type="ARBA" id="ARBA00022475"/>
    </source>
</evidence>
<sequence length="445" mass="51196">MSLYLITEAFRKLGSPDIKNDDFYDRLSRKYSLILLGISFLIISTSTFVGQPINCYTQNIPGSYVGYVNSVCWIESSYYLPMDKPLPTRTEKDPVKILYYQWIPFILLSMMFFFYIPGFLWRNLNKSCGINTKMITKMVSDLDQLDSEKREKAIRTLAKHIDRALAYHRDYDHGLMYNFRRLFGFLPCALMSRHSGYKLVFTYFVVKLLYIGNAIGQLLCLNIFMGDGFTFYGIKIIQRWLNGLTLSDEQRFPRISICEIFLRTLGDNIQRYNVQCLLPINIYNEKVFFVIWCWLVFVAIASIYGLLKWFFYVSSCARINFIRRFLKANGVPYCYRSSSSSMGTDSNGDQVPIKRLAEFVNSYCRQDGILLLRIIKKNTNNVIAGEVVCALWDNWKIMPKIRSKASPESDNGGQIIGLGVKGSMKQNGAGEGIEKLLPPMSGILS</sequence>
<dbReference type="EMBL" id="CAJOBF010000430">
    <property type="protein sequence ID" value="CAF3816452.1"/>
    <property type="molecule type" value="Genomic_DNA"/>
</dbReference>
<evidence type="ECO:0000313" key="11">
    <source>
        <dbReference type="EMBL" id="CAF1652578.1"/>
    </source>
</evidence>
<dbReference type="EMBL" id="CAJNRF010004453">
    <property type="protein sequence ID" value="CAF2059880.1"/>
    <property type="molecule type" value="Genomic_DNA"/>
</dbReference>
<evidence type="ECO:0000313" key="13">
    <source>
        <dbReference type="EMBL" id="CAF2059880.1"/>
    </source>
</evidence>
<dbReference type="GlyCosmos" id="A0A816EQR2">
    <property type="glycosylation" value="1 site, No reported glycans"/>
</dbReference>
<feature type="transmembrane region" description="Helical" evidence="10">
    <location>
        <begin position="287"/>
        <end position="311"/>
    </location>
</feature>
<dbReference type="GO" id="GO:0005886">
    <property type="term" value="C:plasma membrane"/>
    <property type="evidence" value="ECO:0007669"/>
    <property type="project" value="UniProtKB-SubCell"/>
</dbReference>
<evidence type="ECO:0000313" key="14">
    <source>
        <dbReference type="EMBL" id="CAF2243134.1"/>
    </source>
</evidence>
<dbReference type="EMBL" id="CAJNRE010000131">
    <property type="protein sequence ID" value="CAF1920678.1"/>
    <property type="molecule type" value="Genomic_DNA"/>
</dbReference>
<dbReference type="AlphaFoldDB" id="A0A816EQR2"/>
<evidence type="ECO:0000313" key="15">
    <source>
        <dbReference type="EMBL" id="CAF3808707.1"/>
    </source>
</evidence>
<keyword evidence="3" id="KW-1003">Cell membrane</keyword>
<feature type="transmembrane region" description="Helical" evidence="10">
    <location>
        <begin position="200"/>
        <end position="225"/>
    </location>
</feature>
<dbReference type="Proteomes" id="UP000663866">
    <property type="component" value="Unassembled WGS sequence"/>
</dbReference>
<evidence type="ECO:0000256" key="4">
    <source>
        <dbReference type="ARBA" id="ARBA00022692"/>
    </source>
</evidence>
<keyword evidence="9" id="KW-0325">Glycoprotein</keyword>
<dbReference type="EMBL" id="CAJNOW010016825">
    <property type="protein sequence ID" value="CAF1652578.1"/>
    <property type="molecule type" value="Genomic_DNA"/>
</dbReference>
<keyword evidence="7 10" id="KW-0472">Membrane</keyword>
<evidence type="ECO:0000313" key="12">
    <source>
        <dbReference type="EMBL" id="CAF1920678.1"/>
    </source>
</evidence>
<evidence type="ECO:0000313" key="17">
    <source>
        <dbReference type="EMBL" id="CAF4902080.1"/>
    </source>
</evidence>
<proteinExistence type="inferred from homology"/>
<dbReference type="OrthoDB" id="5867527at2759"/>
<comment type="function">
    <text evidence="10">Structural component of the gap junctions.</text>
</comment>
<keyword evidence="4 10" id="KW-0812">Transmembrane</keyword>
<name>A0A816EQR2_9BILA</name>
<dbReference type="Proteomes" id="UP000663856">
    <property type="component" value="Unassembled WGS sequence"/>
</dbReference>
<keyword evidence="19" id="KW-1185">Reference proteome</keyword>
<keyword evidence="2 10" id="KW-0813">Transport</keyword>
<dbReference type="GO" id="GO:0005921">
    <property type="term" value="C:gap junction"/>
    <property type="evidence" value="ECO:0007669"/>
    <property type="project" value="UniProtKB-UniRule"/>
</dbReference>
<gene>
    <name evidence="10" type="primary">inx</name>
    <name evidence="11" type="ORF">KQP761_LOCUS30272</name>
    <name evidence="12" type="ORF">MBJ925_LOCUS1979</name>
    <name evidence="15" type="ORF">OVN521_LOCUS4314</name>
    <name evidence="17" type="ORF">SMN809_LOCUS51798</name>
    <name evidence="16" type="ORF">UXM345_LOCUS5702</name>
    <name evidence="13" type="ORF">WKI299_LOCUS11908</name>
    <name evidence="14" type="ORF">XDN619_LOCUS34917</name>
</gene>
<evidence type="ECO:0000256" key="8">
    <source>
        <dbReference type="ARBA" id="ARBA00023303"/>
    </source>
</evidence>
<evidence type="ECO:0000256" key="1">
    <source>
        <dbReference type="ARBA" id="ARBA00004651"/>
    </source>
</evidence>
<evidence type="ECO:0000256" key="9">
    <source>
        <dbReference type="PIRSR" id="PIRSR600990-52"/>
    </source>
</evidence>
<evidence type="ECO:0000256" key="5">
    <source>
        <dbReference type="ARBA" id="ARBA00022989"/>
    </source>
</evidence>
<dbReference type="Pfam" id="PF00876">
    <property type="entry name" value="Innexin"/>
    <property type="match status" value="1"/>
</dbReference>
<evidence type="ECO:0000313" key="19">
    <source>
        <dbReference type="Proteomes" id="UP000663866"/>
    </source>
</evidence>
<dbReference type="Proteomes" id="UP000663887">
    <property type="component" value="Unassembled WGS sequence"/>
</dbReference>
<dbReference type="Proteomes" id="UP000663824">
    <property type="component" value="Unassembled WGS sequence"/>
</dbReference>
<feature type="glycosylation site" description="N-linked (GlcNAc...) asparagine" evidence="9">
    <location>
        <position position="59"/>
    </location>
</feature>
<dbReference type="Proteomes" id="UP000663842">
    <property type="component" value="Unassembled WGS sequence"/>
</dbReference>
<evidence type="ECO:0000256" key="10">
    <source>
        <dbReference type="RuleBase" id="RU010713"/>
    </source>
</evidence>
<comment type="similarity">
    <text evidence="10">Belongs to the pannexin family.</text>
</comment>
<organism evidence="11 18">
    <name type="scientific">Rotaria magnacalcarata</name>
    <dbReference type="NCBI Taxonomy" id="392030"/>
    <lineage>
        <taxon>Eukaryota</taxon>
        <taxon>Metazoa</taxon>
        <taxon>Spiralia</taxon>
        <taxon>Gnathifera</taxon>
        <taxon>Rotifera</taxon>
        <taxon>Eurotatoria</taxon>
        <taxon>Bdelloidea</taxon>
        <taxon>Philodinida</taxon>
        <taxon>Philodinidae</taxon>
        <taxon>Rotaria</taxon>
    </lineage>
</organism>
<evidence type="ECO:0000313" key="16">
    <source>
        <dbReference type="EMBL" id="CAF3816452.1"/>
    </source>
</evidence>
<dbReference type="PANTHER" id="PTHR11893">
    <property type="entry name" value="INNEXIN"/>
    <property type="match status" value="1"/>
</dbReference>
<dbReference type="PANTHER" id="PTHR11893:SF36">
    <property type="entry name" value="INNEXIN-5"/>
    <property type="match status" value="1"/>
</dbReference>
<dbReference type="PROSITE" id="PS51013">
    <property type="entry name" value="PANNEXIN"/>
    <property type="match status" value="1"/>
</dbReference>
<dbReference type="PRINTS" id="PR01262">
    <property type="entry name" value="INNEXIN"/>
</dbReference>
<evidence type="ECO:0000256" key="2">
    <source>
        <dbReference type="ARBA" id="ARBA00022448"/>
    </source>
</evidence>
<comment type="subcellular location">
    <subcellularLocation>
        <location evidence="1 10">Cell membrane</location>
        <topology evidence="1 10">Multi-pass membrane protein</topology>
    </subcellularLocation>
</comment>
<dbReference type="Proteomes" id="UP000676336">
    <property type="component" value="Unassembled WGS sequence"/>
</dbReference>
<protein>
    <recommendedName>
        <fullName evidence="10">Innexin</fullName>
    </recommendedName>
</protein>
<keyword evidence="5 10" id="KW-1133">Transmembrane helix</keyword>
<feature type="transmembrane region" description="Helical" evidence="10">
    <location>
        <begin position="31"/>
        <end position="50"/>
    </location>
</feature>